<evidence type="ECO:0000313" key="6">
    <source>
        <dbReference type="EMBL" id="GFR97799.1"/>
    </source>
</evidence>
<dbReference type="Proteomes" id="UP000762676">
    <property type="component" value="Unassembled WGS sequence"/>
</dbReference>
<evidence type="ECO:0000313" key="7">
    <source>
        <dbReference type="Proteomes" id="UP000762676"/>
    </source>
</evidence>
<organism evidence="6 7">
    <name type="scientific">Elysia marginata</name>
    <dbReference type="NCBI Taxonomy" id="1093978"/>
    <lineage>
        <taxon>Eukaryota</taxon>
        <taxon>Metazoa</taxon>
        <taxon>Spiralia</taxon>
        <taxon>Lophotrochozoa</taxon>
        <taxon>Mollusca</taxon>
        <taxon>Gastropoda</taxon>
        <taxon>Heterobranchia</taxon>
        <taxon>Euthyneura</taxon>
        <taxon>Panpulmonata</taxon>
        <taxon>Sacoglossa</taxon>
        <taxon>Placobranchoidea</taxon>
        <taxon>Plakobranchidae</taxon>
        <taxon>Elysia</taxon>
    </lineage>
</organism>
<keyword evidence="7" id="KW-1185">Reference proteome</keyword>
<evidence type="ECO:0000259" key="5">
    <source>
        <dbReference type="PROSITE" id="PS51720"/>
    </source>
</evidence>
<dbReference type="PROSITE" id="PS51720">
    <property type="entry name" value="G_AIG1"/>
    <property type="match status" value="1"/>
</dbReference>
<dbReference type="SUPFAM" id="SSF52540">
    <property type="entry name" value="P-loop containing nucleoside triphosphate hydrolases"/>
    <property type="match status" value="1"/>
</dbReference>
<reference evidence="6 7" key="1">
    <citation type="journal article" date="2021" name="Elife">
        <title>Chloroplast acquisition without the gene transfer in kleptoplastic sea slugs, Plakobranchus ocellatus.</title>
        <authorList>
            <person name="Maeda T."/>
            <person name="Takahashi S."/>
            <person name="Yoshida T."/>
            <person name="Shimamura S."/>
            <person name="Takaki Y."/>
            <person name="Nagai Y."/>
            <person name="Toyoda A."/>
            <person name="Suzuki Y."/>
            <person name="Arimoto A."/>
            <person name="Ishii H."/>
            <person name="Satoh N."/>
            <person name="Nishiyama T."/>
            <person name="Hasebe M."/>
            <person name="Maruyama T."/>
            <person name="Minagawa J."/>
            <person name="Obokata J."/>
            <person name="Shigenobu S."/>
        </authorList>
    </citation>
    <scope>NUCLEOTIDE SEQUENCE [LARGE SCALE GENOMIC DNA]</scope>
</reference>
<accession>A0AAV4HJG7</accession>
<comment type="similarity">
    <text evidence="1">Belongs to the TRAFAC class TrmE-Era-EngA-EngB-Septin-like GTPase superfamily. AIG1/Toc34/Toc159-like paraseptin GTPase family. IAN subfamily.</text>
</comment>
<dbReference type="InterPro" id="IPR027417">
    <property type="entry name" value="P-loop_NTPase"/>
</dbReference>
<feature type="region of interest" description="Disordered" evidence="4">
    <location>
        <begin position="324"/>
        <end position="385"/>
    </location>
</feature>
<evidence type="ECO:0000256" key="1">
    <source>
        <dbReference type="ARBA" id="ARBA00008535"/>
    </source>
</evidence>
<feature type="domain" description="AIG1-type G" evidence="5">
    <location>
        <begin position="3"/>
        <end position="220"/>
    </location>
</feature>
<dbReference type="PANTHER" id="PTHR10903:SF184">
    <property type="entry name" value="GTP-BINDING PROTEIN A"/>
    <property type="match status" value="1"/>
</dbReference>
<sequence>MSNNAINVCLLGKTGTGKSATGNSILGRKAFESGSSTSSLTTEVIAQTAELGGRQITVVDGPGIGDTRLTGEDNVKACINNAEQIMSACPGGYHALLLMFRYGTRFTEEDRNVLQVLKALLGSDFIRKNAILVVTCGDILEQEVAVAAGEDSSSFDRWLADQTGDLGELLKEMEGRAVLFNNITKDANVLDAQRAGLLQKLDDLQSRGLRYTQDDFLACALARQTALVETKKEKMYANIKVKLDDCSAKLAEIMASPQSSINDLSSQITSLERIKSQAESIKKTVEKEDAGTGALKAVKDMVDAQKKTLENALQGVTRLLEQKRRQEEEQEKMRKAQAEMLRQQEEMKRQAELARQEAARKAEEARKQQELENQKREAEAKQRELDLQRQLAEEQEKRKKLEAEEAARRAAEAARAAQEAHLQMVYVFLNNKINNNNNNTNNKNSNYNNNITTITTNRNNNNNNSISNDNTITNNNPITNNTRIIINNSNKNINSNNNNDNDNDKNVFLTLFTRENE</sequence>
<proteinExistence type="inferred from homology"/>
<dbReference type="Pfam" id="PF04548">
    <property type="entry name" value="AIG1"/>
    <property type="match status" value="1"/>
</dbReference>
<evidence type="ECO:0000256" key="2">
    <source>
        <dbReference type="ARBA" id="ARBA00022741"/>
    </source>
</evidence>
<evidence type="ECO:0000256" key="3">
    <source>
        <dbReference type="ARBA" id="ARBA00023134"/>
    </source>
</evidence>
<keyword evidence="3" id="KW-0342">GTP-binding</keyword>
<dbReference type="InterPro" id="IPR006703">
    <property type="entry name" value="G_AIG1"/>
</dbReference>
<dbReference type="Gene3D" id="3.40.50.300">
    <property type="entry name" value="P-loop containing nucleotide triphosphate hydrolases"/>
    <property type="match status" value="1"/>
</dbReference>
<protein>
    <submittedName>
        <fullName evidence="6">Immune-associated nucleotide-binding protein 7</fullName>
    </submittedName>
</protein>
<dbReference type="InterPro" id="IPR045058">
    <property type="entry name" value="GIMA/IAN/Toc"/>
</dbReference>
<gene>
    <name evidence="6" type="ORF">ElyMa_001002700</name>
</gene>
<dbReference type="EMBL" id="BMAT01002039">
    <property type="protein sequence ID" value="GFR97799.1"/>
    <property type="molecule type" value="Genomic_DNA"/>
</dbReference>
<dbReference type="GO" id="GO:0005525">
    <property type="term" value="F:GTP binding"/>
    <property type="evidence" value="ECO:0007669"/>
    <property type="project" value="UniProtKB-KW"/>
</dbReference>
<evidence type="ECO:0000256" key="4">
    <source>
        <dbReference type="SAM" id="MobiDB-lite"/>
    </source>
</evidence>
<dbReference type="AlphaFoldDB" id="A0AAV4HJG7"/>
<dbReference type="PANTHER" id="PTHR10903">
    <property type="entry name" value="GTPASE, IMAP FAMILY MEMBER-RELATED"/>
    <property type="match status" value="1"/>
</dbReference>
<comment type="caution">
    <text evidence="6">The sequence shown here is derived from an EMBL/GenBank/DDBJ whole genome shotgun (WGS) entry which is preliminary data.</text>
</comment>
<name>A0AAV4HJG7_9GAST</name>
<keyword evidence="2" id="KW-0547">Nucleotide-binding</keyword>